<dbReference type="InterPro" id="IPR036527">
    <property type="entry name" value="SCP2_sterol-bd_dom_sf"/>
</dbReference>
<dbReference type="AlphaFoldDB" id="A0A7W0HT70"/>
<dbReference type="Gene3D" id="3.30.1050.10">
    <property type="entry name" value="SCP2 sterol-binding domain"/>
    <property type="match status" value="1"/>
</dbReference>
<dbReference type="SUPFAM" id="SSF55718">
    <property type="entry name" value="SCP-like"/>
    <property type="match status" value="1"/>
</dbReference>
<evidence type="ECO:0000256" key="1">
    <source>
        <dbReference type="ARBA" id="ARBA00023002"/>
    </source>
</evidence>
<dbReference type="Gene3D" id="3.20.20.30">
    <property type="entry name" value="Luciferase-like domain"/>
    <property type="match status" value="1"/>
</dbReference>
<dbReference type="Pfam" id="PF00296">
    <property type="entry name" value="Bac_luciferase"/>
    <property type="match status" value="1"/>
</dbReference>
<organism evidence="5 6">
    <name type="scientific">Nonomuraea soli</name>
    <dbReference type="NCBI Taxonomy" id="1032476"/>
    <lineage>
        <taxon>Bacteria</taxon>
        <taxon>Bacillati</taxon>
        <taxon>Actinomycetota</taxon>
        <taxon>Actinomycetes</taxon>
        <taxon>Streptosporangiales</taxon>
        <taxon>Streptosporangiaceae</taxon>
        <taxon>Nonomuraea</taxon>
    </lineage>
</organism>
<dbReference type="GO" id="GO:0004497">
    <property type="term" value="F:monooxygenase activity"/>
    <property type="evidence" value="ECO:0007669"/>
    <property type="project" value="UniProtKB-KW"/>
</dbReference>
<evidence type="ECO:0000313" key="6">
    <source>
        <dbReference type="Proteomes" id="UP000530928"/>
    </source>
</evidence>
<dbReference type="SUPFAM" id="SSF51679">
    <property type="entry name" value="Bacterial luciferase-like"/>
    <property type="match status" value="1"/>
</dbReference>
<gene>
    <name evidence="5" type="ORF">HNR30_006161</name>
</gene>
<keyword evidence="6" id="KW-1185">Reference proteome</keyword>
<keyword evidence="1" id="KW-0560">Oxidoreductase</keyword>
<evidence type="ECO:0000256" key="2">
    <source>
        <dbReference type="ARBA" id="ARBA00023033"/>
    </source>
</evidence>
<dbReference type="GO" id="GO:0005829">
    <property type="term" value="C:cytosol"/>
    <property type="evidence" value="ECO:0007669"/>
    <property type="project" value="TreeGrafter"/>
</dbReference>
<dbReference type="Pfam" id="PF02036">
    <property type="entry name" value="SCP2"/>
    <property type="match status" value="1"/>
</dbReference>
<dbReference type="InterPro" id="IPR036661">
    <property type="entry name" value="Luciferase-like_sf"/>
</dbReference>
<evidence type="ECO:0000259" key="4">
    <source>
        <dbReference type="Pfam" id="PF02036"/>
    </source>
</evidence>
<sequence length="553" mass="61450">MRFGIFYEHQLPRPWDAGTEQRLYADALDQVEVADRMGFDYVWEVEHHFLEEYSHSSAPEVFLAAASQRTSNIRLGHGIVQIPPPVNHPARVAERVATLDLVSGGRVDFGTGEGSAAAELGGFGVPRDRKREMWHDALDAITRMFVEEPFAGWDSPHLKMPPRNVIPKTVQKPHPPLWVACSRRETILLAARNGIGALSFAFVHPEEARQWSQEYYRLLESEECVPAGFAVNPNLACVLPMMCHEDPAVARERGGLGAGFFAYALAHYYGQGEHAPGHGSIWDDFSRDRPHLGARGTDPLAGALGSPAQLVELIRRYEEAGVDQMIFVLQAGPNRHEHICESLELFGKKVLPVFAEEREARERAKAERLAPAIEAAMARRSPARTLASPYLIDETGETARIRHRGAPHPREMWSGARKRARRGGQNALARLVSGREDTDLERWFGPRQQRVMFALMARAFDESRSAGFQGAIEFALQPAETWTLMVRGARARAFRGATRSPALRLELRAADFLRIIAGTTNPAGLLMSGKIRIKGDMTLASRVTEMFGGASPY</sequence>
<feature type="domain" description="Luciferase-like" evidence="3">
    <location>
        <begin position="1"/>
        <end position="324"/>
    </location>
</feature>
<accession>A0A7W0HT70</accession>
<protein>
    <submittedName>
        <fullName evidence="5">Alkanesulfonate monooxygenase SsuD/methylene tetrahydromethanopterin reductase-like flavin-dependent oxidoreductase (Luciferase family)/putative sterol carrier protein</fullName>
    </submittedName>
</protein>
<dbReference type="InterPro" id="IPR003033">
    <property type="entry name" value="SCP2_sterol-bd_dom"/>
</dbReference>
<dbReference type="PANTHER" id="PTHR30137:SF8">
    <property type="entry name" value="BLR5498 PROTEIN"/>
    <property type="match status" value="1"/>
</dbReference>
<dbReference type="RefSeq" id="WP_181613514.1">
    <property type="nucleotide sequence ID" value="NZ_BAABAM010000004.1"/>
</dbReference>
<comment type="caution">
    <text evidence="5">The sequence shown here is derived from an EMBL/GenBank/DDBJ whole genome shotgun (WGS) entry which is preliminary data.</text>
</comment>
<name>A0A7W0HT70_9ACTN</name>
<proteinExistence type="predicted"/>
<dbReference type="GO" id="GO:0016705">
    <property type="term" value="F:oxidoreductase activity, acting on paired donors, with incorporation or reduction of molecular oxygen"/>
    <property type="evidence" value="ECO:0007669"/>
    <property type="project" value="InterPro"/>
</dbReference>
<keyword evidence="2 5" id="KW-0503">Monooxygenase</keyword>
<evidence type="ECO:0000259" key="3">
    <source>
        <dbReference type="Pfam" id="PF00296"/>
    </source>
</evidence>
<dbReference type="InterPro" id="IPR011251">
    <property type="entry name" value="Luciferase-like_dom"/>
</dbReference>
<evidence type="ECO:0000313" key="5">
    <source>
        <dbReference type="EMBL" id="MBA2894789.1"/>
    </source>
</evidence>
<reference evidence="5 6" key="1">
    <citation type="submission" date="2020-07" db="EMBL/GenBank/DDBJ databases">
        <title>Genomic Encyclopedia of Type Strains, Phase IV (KMG-IV): sequencing the most valuable type-strain genomes for metagenomic binning, comparative biology and taxonomic classification.</title>
        <authorList>
            <person name="Goeker M."/>
        </authorList>
    </citation>
    <scope>NUCLEOTIDE SEQUENCE [LARGE SCALE GENOMIC DNA]</scope>
    <source>
        <strain evidence="5 6">DSM 45533</strain>
    </source>
</reference>
<dbReference type="EMBL" id="JACDUR010000006">
    <property type="protein sequence ID" value="MBA2894789.1"/>
    <property type="molecule type" value="Genomic_DNA"/>
</dbReference>
<feature type="domain" description="SCP2" evidence="4">
    <location>
        <begin position="462"/>
        <end position="547"/>
    </location>
</feature>
<dbReference type="InterPro" id="IPR050766">
    <property type="entry name" value="Bact_Lucif_Oxidored"/>
</dbReference>
<dbReference type="PANTHER" id="PTHR30137">
    <property type="entry name" value="LUCIFERASE-LIKE MONOOXYGENASE"/>
    <property type="match status" value="1"/>
</dbReference>
<dbReference type="Proteomes" id="UP000530928">
    <property type="component" value="Unassembled WGS sequence"/>
</dbReference>